<proteinExistence type="predicted"/>
<organism evidence="1">
    <name type="scientific">Pseudomonas phage Cygsa01</name>
    <dbReference type="NCBI Taxonomy" id="3138529"/>
    <lineage>
        <taxon>Viruses</taxon>
    </lineage>
</organism>
<gene>
    <name evidence="1" type="ORF">Cygsa01_00208</name>
</gene>
<name>A0AAU6W5A5_9VIRU</name>
<reference evidence="1" key="1">
    <citation type="journal article" date="2024" name="J. Gen. Virol.">
        <title>Novel phages of Pseudomonas syringae unveil numerous potential auxiliary metabolic genes.</title>
        <authorList>
            <person name="Feltin C."/>
            <person name="Garneau J.R."/>
            <person name="Morris C.E."/>
            <person name="Berard A."/>
            <person name="Torres-Barcelo C."/>
        </authorList>
    </citation>
    <scope>NUCLEOTIDE SEQUENCE</scope>
</reference>
<dbReference type="InterPro" id="IPR036397">
    <property type="entry name" value="RNaseH_sf"/>
</dbReference>
<accession>A0AAU6W5A5</accession>
<sequence length="188" mass="21297">MTVVAGIDYSMSSPALCIYDTETELKFENLKMFSRSEYKTKIGVFGNVRLELLPEWKTPEERYHLNALWVRDIFLEHGVQEYAMEGYSMGSNSGLVFNIAENGGCLKQMLWKAGIVQRESPSPSTVKKYHSGKGNSKKEPMVDAFNDLFMVQMHDIIKLKAPYTKPVDDLTDAWAVLNTAFDITGPKK</sequence>
<dbReference type="Gene3D" id="3.30.420.10">
    <property type="entry name" value="Ribonuclease H-like superfamily/Ribonuclease H"/>
    <property type="match status" value="1"/>
</dbReference>
<dbReference type="GO" id="GO:0003676">
    <property type="term" value="F:nucleic acid binding"/>
    <property type="evidence" value="ECO:0007669"/>
    <property type="project" value="InterPro"/>
</dbReference>
<evidence type="ECO:0000313" key="1">
    <source>
        <dbReference type="EMBL" id="XAI71254.1"/>
    </source>
</evidence>
<dbReference type="EMBL" id="PP179332">
    <property type="protein sequence ID" value="XAI71254.1"/>
    <property type="molecule type" value="Genomic_DNA"/>
</dbReference>
<protein>
    <submittedName>
        <fullName evidence="1">Ribonuclease H-like domain protein</fullName>
    </submittedName>
</protein>